<dbReference type="EMBL" id="GQ869386">
    <property type="protein sequence ID" value="ACX33972.1"/>
    <property type="molecule type" value="Genomic_DNA"/>
</dbReference>
<dbReference type="PANTHER" id="PTHR35004:SF6">
    <property type="entry name" value="TRANSPOSASE"/>
    <property type="match status" value="1"/>
</dbReference>
<evidence type="ECO:0000313" key="8">
    <source>
        <dbReference type="EMBL" id="ACX33972.1"/>
    </source>
</evidence>
<keyword evidence="3" id="KW-0238">DNA-binding</keyword>
<protein>
    <submittedName>
        <fullName evidence="8">IstA transposase IS21 family protein</fullName>
    </submittedName>
</protein>
<keyword evidence="5" id="KW-0812">Transmembrane</keyword>
<evidence type="ECO:0000259" key="7">
    <source>
        <dbReference type="PROSITE" id="PS50994"/>
    </source>
</evidence>
<dbReference type="GO" id="GO:0003677">
    <property type="term" value="F:DNA binding"/>
    <property type="evidence" value="ECO:0007669"/>
    <property type="project" value="UniProtKB-KW"/>
</dbReference>
<feature type="domain" description="Integrase catalytic" evidence="7">
    <location>
        <begin position="105"/>
        <end position="277"/>
    </location>
</feature>
<keyword evidence="4" id="KW-0233">DNA recombination</keyword>
<dbReference type="InterPro" id="IPR054353">
    <property type="entry name" value="IstA-like_C"/>
</dbReference>
<dbReference type="AlphaFoldDB" id="D3W8M3"/>
<comment type="similarity">
    <text evidence="1">Belongs to the transposase IS21/IS408/IS1162 family.</text>
</comment>
<dbReference type="Pfam" id="PF02796">
    <property type="entry name" value="HTH_7"/>
    <property type="match status" value="1"/>
</dbReference>
<dbReference type="InterPro" id="IPR012337">
    <property type="entry name" value="RNaseH-like_sf"/>
</dbReference>
<dbReference type="InterPro" id="IPR001584">
    <property type="entry name" value="Integrase_cat-core"/>
</dbReference>
<dbReference type="Gene3D" id="1.10.10.60">
    <property type="entry name" value="Homeodomain-like"/>
    <property type="match status" value="1"/>
</dbReference>
<evidence type="ECO:0000256" key="1">
    <source>
        <dbReference type="ARBA" id="ARBA00009277"/>
    </source>
</evidence>
<keyword evidence="2" id="KW-0815">Transposition</keyword>
<evidence type="ECO:0000256" key="4">
    <source>
        <dbReference type="ARBA" id="ARBA00023172"/>
    </source>
</evidence>
<dbReference type="GO" id="GO:0000150">
    <property type="term" value="F:DNA strand exchange activity"/>
    <property type="evidence" value="ECO:0007669"/>
    <property type="project" value="InterPro"/>
</dbReference>
<dbReference type="Pfam" id="PF22483">
    <property type="entry name" value="Mu-transpos_C_2"/>
    <property type="match status" value="1"/>
</dbReference>
<dbReference type="Pfam" id="PF00665">
    <property type="entry name" value="rve"/>
    <property type="match status" value="1"/>
</dbReference>
<keyword evidence="5" id="KW-1133">Transmembrane helix</keyword>
<organism evidence="8">
    <name type="scientific">uncultured bacterium RM44</name>
    <dbReference type="NCBI Taxonomy" id="672208"/>
    <lineage>
        <taxon>Bacteria</taxon>
        <taxon>environmental samples</taxon>
    </lineage>
</organism>
<dbReference type="GO" id="GO:0015074">
    <property type="term" value="P:DNA integration"/>
    <property type="evidence" value="ECO:0007669"/>
    <property type="project" value="InterPro"/>
</dbReference>
<dbReference type="Gene3D" id="3.30.420.10">
    <property type="entry name" value="Ribonuclease H-like superfamily/Ribonuclease H"/>
    <property type="match status" value="1"/>
</dbReference>
<dbReference type="SUPFAM" id="SSF53098">
    <property type="entry name" value="Ribonuclease H-like"/>
    <property type="match status" value="1"/>
</dbReference>
<evidence type="ECO:0000256" key="2">
    <source>
        <dbReference type="ARBA" id="ARBA00022578"/>
    </source>
</evidence>
<keyword evidence="5" id="KW-0472">Membrane</keyword>
<sequence>MDVKDLHRQGYSIRQIARITGHTRNTVKRKLSETFPEPFSAPARSSHLDPYKAYLEGRFRECGLSGVRLLDEIRPMGYTGSVDIVRRFINTLRPSQVAVQKATVRFETPPGQQGQADWAYCGRFPDRTGTMVPIYAFVFVLGFSRMLFIRFTTSMDVPALIDCHQRAFNYLGGWPREILYDNMKQVKLGPNEWNPLLLDFANHYGLTPKTHRIRRPRTKGKVERMVFYVKDNFLNGRSFANLDDLNAQGLHWLDSTANARVHATTQEKPADLLGQEGLTPVLSITPYKLYPTRLAKVSAESFVRIGGSRYSVPPSYVGQTVTVTLRERRIVIRSGNLIVFEHDKADQPGACVAAKEHLAELWKLSLASSEGPAPHWQMTFRQDVAATPLSQYEAAAGCFQPDYEAAVENCKAADQQEVAA</sequence>
<dbReference type="InterPro" id="IPR017894">
    <property type="entry name" value="HTH_IS21_transposase_type"/>
</dbReference>
<name>D3W8M3_9BACT</name>
<evidence type="ECO:0000256" key="5">
    <source>
        <dbReference type="SAM" id="Phobius"/>
    </source>
</evidence>
<evidence type="ECO:0000256" key="3">
    <source>
        <dbReference type="ARBA" id="ARBA00023125"/>
    </source>
</evidence>
<dbReference type="InterPro" id="IPR006120">
    <property type="entry name" value="Resolvase_HTH_dom"/>
</dbReference>
<dbReference type="GO" id="GO:0032196">
    <property type="term" value="P:transposition"/>
    <property type="evidence" value="ECO:0007669"/>
    <property type="project" value="UniProtKB-KW"/>
</dbReference>
<dbReference type="InterPro" id="IPR036397">
    <property type="entry name" value="RNaseH_sf"/>
</dbReference>
<accession>D3W8M3</accession>
<dbReference type="PROSITE" id="PS50994">
    <property type="entry name" value="INTEGRASE"/>
    <property type="match status" value="1"/>
</dbReference>
<dbReference type="PROSITE" id="PS50531">
    <property type="entry name" value="HTH_IS21"/>
    <property type="match status" value="1"/>
</dbReference>
<proteinExistence type="inferred from homology"/>
<dbReference type="PANTHER" id="PTHR35004">
    <property type="entry name" value="TRANSPOSASE RV3428C-RELATED"/>
    <property type="match status" value="1"/>
</dbReference>
<dbReference type="NCBIfam" id="NF033546">
    <property type="entry name" value="transpos_IS21"/>
    <property type="match status" value="1"/>
</dbReference>
<feature type="transmembrane region" description="Helical" evidence="5">
    <location>
        <begin position="132"/>
        <end position="151"/>
    </location>
</feature>
<feature type="domain" description="HTH IS21-type" evidence="6">
    <location>
        <begin position="1"/>
        <end position="59"/>
    </location>
</feature>
<evidence type="ECO:0000259" key="6">
    <source>
        <dbReference type="PROSITE" id="PS50531"/>
    </source>
</evidence>
<reference evidence="8" key="1">
    <citation type="journal article" date="2010" name="Appl. Environ. Microbiol.">
        <title>Expanding small-molecule functional metagenomics through parallel screening of broad-host-range cosmid environmental DNA libraries in diverse proteobacteria.</title>
        <authorList>
            <person name="Craig J.W."/>
            <person name="Chang F.Y."/>
            <person name="Kim J.H."/>
            <person name="Obiajulu S.C."/>
            <person name="Brady S.F."/>
        </authorList>
    </citation>
    <scope>NUCLEOTIDE SEQUENCE</scope>
</reference>